<dbReference type="GO" id="GO:0140359">
    <property type="term" value="F:ABC-type transporter activity"/>
    <property type="evidence" value="ECO:0007669"/>
    <property type="project" value="InterPro"/>
</dbReference>
<evidence type="ECO:0000259" key="11">
    <source>
        <dbReference type="PROSITE" id="PS50893"/>
    </source>
</evidence>
<evidence type="ECO:0000256" key="1">
    <source>
        <dbReference type="ARBA" id="ARBA00004141"/>
    </source>
</evidence>
<dbReference type="InterPro" id="IPR050352">
    <property type="entry name" value="ABCG_transporters"/>
</dbReference>
<dbReference type="EMBL" id="CAJPEX010001103">
    <property type="protein sequence ID" value="CAG0918233.1"/>
    <property type="molecule type" value="Genomic_DNA"/>
</dbReference>
<feature type="domain" description="ABC transporter" evidence="11">
    <location>
        <begin position="75"/>
        <end position="324"/>
    </location>
</feature>
<dbReference type="GO" id="GO:0016887">
    <property type="term" value="F:ATP hydrolysis activity"/>
    <property type="evidence" value="ECO:0007669"/>
    <property type="project" value="InterPro"/>
</dbReference>
<dbReference type="Gene3D" id="3.40.50.300">
    <property type="entry name" value="P-loop containing nucleotide triphosphate hydrolases"/>
    <property type="match status" value="1"/>
</dbReference>
<name>A0A7R9GD17_9CRUS</name>
<evidence type="ECO:0000256" key="3">
    <source>
        <dbReference type="ARBA" id="ARBA00022448"/>
    </source>
</evidence>
<dbReference type="PANTHER" id="PTHR48041:SF139">
    <property type="entry name" value="PROTEIN SCARLET"/>
    <property type="match status" value="1"/>
</dbReference>
<dbReference type="InterPro" id="IPR013525">
    <property type="entry name" value="ABC2_TM"/>
</dbReference>
<dbReference type="PROSITE" id="PS00211">
    <property type="entry name" value="ABC_TRANSPORTER_1"/>
    <property type="match status" value="1"/>
</dbReference>
<keyword evidence="8 10" id="KW-0472">Membrane</keyword>
<dbReference type="SUPFAM" id="SSF52540">
    <property type="entry name" value="P-loop containing nucleoside triphosphate hydrolases"/>
    <property type="match status" value="1"/>
</dbReference>
<sequence>MPSSSDRVSDSNEDSSMPLLGSNGAPERNSSNTTGEFEESLLLGNDHAVAGAAPQARTATKHGAHLAWKDLTLFVPTRKVRKSWWPCGEEKALKKVLNGVSGYVKPGTLLAVMGASGAGKTSLMNSLAGRVPTDGYLDGDIIVNGRRCDLQAMSTVCGYVHQIDMFFGSLTVKEHLHFVATLRMGRAATKKDVERRVADLIDSLGLNKCQNTRIGMPGVTKGISGGEKKRLAFASEIVTDPPLLFCDEPTSGLDSYIADKIVRVMRDLTQNQGKTIVCTIHQPSSEVFALFDDVLLLAEGQTAYMGTSKGALEFFERLGHKCPATFNPSDFFVYTLAVVPGQESRCRNKIRAICNQFTVSEDGLKMEENVQQQYNSTLRLDVESSCSDSGYEDEVFNRGKRRKPKWSTQFRQLFRRSLLDSARNPSVNRVRTIQKIVLGVLIGLVYTNIDYTQRGIQDITGASFAFVTENTFPSLFGVLGTLPAELPLIFREHQSGMFSVSSFYLAKVVAIIPGFLVEPFLFTTIAYYLMGLRGGFIYYFKTLISVFVTANAASACGCLFSTAFESYSVAMAALLPFDVTLMIFGGFFVRL</sequence>
<dbReference type="Pfam" id="PF00005">
    <property type="entry name" value="ABC_tran"/>
    <property type="match status" value="1"/>
</dbReference>
<feature type="transmembrane region" description="Helical" evidence="10">
    <location>
        <begin position="542"/>
        <end position="563"/>
    </location>
</feature>
<keyword evidence="13" id="KW-1185">Reference proteome</keyword>
<organism evidence="12">
    <name type="scientific">Notodromas monacha</name>
    <dbReference type="NCBI Taxonomy" id="399045"/>
    <lineage>
        <taxon>Eukaryota</taxon>
        <taxon>Metazoa</taxon>
        <taxon>Ecdysozoa</taxon>
        <taxon>Arthropoda</taxon>
        <taxon>Crustacea</taxon>
        <taxon>Oligostraca</taxon>
        <taxon>Ostracoda</taxon>
        <taxon>Podocopa</taxon>
        <taxon>Podocopida</taxon>
        <taxon>Cypridocopina</taxon>
        <taxon>Cypridoidea</taxon>
        <taxon>Cyprididae</taxon>
        <taxon>Notodromas</taxon>
    </lineage>
</organism>
<dbReference type="InterPro" id="IPR027417">
    <property type="entry name" value="P-loop_NTPase"/>
</dbReference>
<proteinExistence type="inferred from homology"/>
<evidence type="ECO:0000256" key="10">
    <source>
        <dbReference type="SAM" id="Phobius"/>
    </source>
</evidence>
<evidence type="ECO:0000256" key="6">
    <source>
        <dbReference type="ARBA" id="ARBA00022840"/>
    </source>
</evidence>
<dbReference type="AlphaFoldDB" id="A0A7R9GD17"/>
<dbReference type="GO" id="GO:0005524">
    <property type="term" value="F:ATP binding"/>
    <property type="evidence" value="ECO:0007669"/>
    <property type="project" value="UniProtKB-KW"/>
</dbReference>
<feature type="non-terminal residue" evidence="12">
    <location>
        <position position="1"/>
    </location>
</feature>
<dbReference type="Pfam" id="PF01061">
    <property type="entry name" value="ABC2_membrane"/>
    <property type="match status" value="1"/>
</dbReference>
<reference evidence="12" key="1">
    <citation type="submission" date="2020-11" db="EMBL/GenBank/DDBJ databases">
        <authorList>
            <person name="Tran Van P."/>
        </authorList>
    </citation>
    <scope>NUCLEOTIDE SEQUENCE</scope>
</reference>
<evidence type="ECO:0000256" key="7">
    <source>
        <dbReference type="ARBA" id="ARBA00022989"/>
    </source>
</evidence>
<evidence type="ECO:0000313" key="13">
    <source>
        <dbReference type="Proteomes" id="UP000678499"/>
    </source>
</evidence>
<dbReference type="GO" id="GO:0030659">
    <property type="term" value="C:cytoplasmic vesicle membrane"/>
    <property type="evidence" value="ECO:0007669"/>
    <property type="project" value="TreeGrafter"/>
</dbReference>
<gene>
    <name evidence="12" type="ORF">NMOB1V02_LOCUS5795</name>
</gene>
<feature type="transmembrane region" description="Helical" evidence="10">
    <location>
        <begin position="569"/>
        <end position="589"/>
    </location>
</feature>
<dbReference type="EMBL" id="OA883140">
    <property type="protein sequence ID" value="CAD7278081.1"/>
    <property type="molecule type" value="Genomic_DNA"/>
</dbReference>
<dbReference type="Pfam" id="PF19055">
    <property type="entry name" value="ABC2_membrane_7"/>
    <property type="match status" value="1"/>
</dbReference>
<keyword evidence="3" id="KW-0813">Transport</keyword>
<keyword evidence="7 10" id="KW-1133">Transmembrane helix</keyword>
<protein>
    <recommendedName>
        <fullName evidence="11">ABC transporter domain-containing protein</fullName>
    </recommendedName>
</protein>
<keyword evidence="6" id="KW-0067">ATP-binding</keyword>
<dbReference type="InterPro" id="IPR043926">
    <property type="entry name" value="ABCG_dom"/>
</dbReference>
<dbReference type="Proteomes" id="UP000678499">
    <property type="component" value="Unassembled WGS sequence"/>
</dbReference>
<dbReference type="OrthoDB" id="66620at2759"/>
<dbReference type="PROSITE" id="PS50893">
    <property type="entry name" value="ABC_TRANSPORTER_2"/>
    <property type="match status" value="1"/>
</dbReference>
<keyword evidence="4 10" id="KW-0812">Transmembrane</keyword>
<evidence type="ECO:0000256" key="5">
    <source>
        <dbReference type="ARBA" id="ARBA00022741"/>
    </source>
</evidence>
<comment type="similarity">
    <text evidence="2">Belongs to the ABC transporter superfamily. ABCG family. Eye pigment precursor importer (TC 3.A.1.204) subfamily.</text>
</comment>
<dbReference type="InterPro" id="IPR003593">
    <property type="entry name" value="AAA+_ATPase"/>
</dbReference>
<evidence type="ECO:0000256" key="8">
    <source>
        <dbReference type="ARBA" id="ARBA00023136"/>
    </source>
</evidence>
<evidence type="ECO:0000256" key="2">
    <source>
        <dbReference type="ARBA" id="ARBA00005814"/>
    </source>
</evidence>
<feature type="region of interest" description="Disordered" evidence="9">
    <location>
        <begin position="1"/>
        <end position="36"/>
    </location>
</feature>
<dbReference type="PANTHER" id="PTHR48041">
    <property type="entry name" value="ABC TRANSPORTER G FAMILY MEMBER 28"/>
    <property type="match status" value="1"/>
</dbReference>
<comment type="subcellular location">
    <subcellularLocation>
        <location evidence="1">Membrane</location>
        <topology evidence="1">Multi-pass membrane protein</topology>
    </subcellularLocation>
</comment>
<evidence type="ECO:0000256" key="9">
    <source>
        <dbReference type="SAM" id="MobiDB-lite"/>
    </source>
</evidence>
<feature type="transmembrane region" description="Helical" evidence="10">
    <location>
        <begin position="504"/>
        <end position="530"/>
    </location>
</feature>
<evidence type="ECO:0000313" key="12">
    <source>
        <dbReference type="EMBL" id="CAD7278081.1"/>
    </source>
</evidence>
<dbReference type="InterPro" id="IPR003439">
    <property type="entry name" value="ABC_transporter-like_ATP-bd"/>
</dbReference>
<keyword evidence="5" id="KW-0547">Nucleotide-binding</keyword>
<dbReference type="CDD" id="cd03213">
    <property type="entry name" value="ABCG_EPDR"/>
    <property type="match status" value="1"/>
</dbReference>
<evidence type="ECO:0000256" key="4">
    <source>
        <dbReference type="ARBA" id="ARBA00022692"/>
    </source>
</evidence>
<accession>A0A7R9GD17</accession>
<dbReference type="InterPro" id="IPR017871">
    <property type="entry name" value="ABC_transporter-like_CS"/>
</dbReference>
<dbReference type="SMART" id="SM00382">
    <property type="entry name" value="AAA"/>
    <property type="match status" value="1"/>
</dbReference>
<dbReference type="GO" id="GO:0005886">
    <property type="term" value="C:plasma membrane"/>
    <property type="evidence" value="ECO:0007669"/>
    <property type="project" value="TreeGrafter"/>
</dbReference>